<evidence type="ECO:0000259" key="2">
    <source>
        <dbReference type="Pfam" id="PF12704"/>
    </source>
</evidence>
<organism evidence="4 6">
    <name type="scientific">Paracoccus liaowanqingii</name>
    <dbReference type="NCBI Taxonomy" id="2560053"/>
    <lineage>
        <taxon>Bacteria</taxon>
        <taxon>Pseudomonadati</taxon>
        <taxon>Pseudomonadota</taxon>
        <taxon>Alphaproteobacteria</taxon>
        <taxon>Rhodobacterales</taxon>
        <taxon>Paracoccaceae</taxon>
        <taxon>Paracoccus</taxon>
    </lineage>
</organism>
<feature type="transmembrane region" description="Helical" evidence="1">
    <location>
        <begin position="304"/>
        <end position="324"/>
    </location>
</feature>
<evidence type="ECO:0000313" key="6">
    <source>
        <dbReference type="Proteomes" id="UP000297972"/>
    </source>
</evidence>
<geneLocation type="plasmid" evidence="3 5">
    <name>unnamed4</name>
</geneLocation>
<feature type="domain" description="MacB-like periplasmic core" evidence="2">
    <location>
        <begin position="17"/>
        <end position="200"/>
    </location>
</feature>
<accession>A0A4Y5SUL2</accession>
<proteinExistence type="predicted"/>
<dbReference type="GO" id="GO:0022857">
    <property type="term" value="F:transmembrane transporter activity"/>
    <property type="evidence" value="ECO:0007669"/>
    <property type="project" value="TreeGrafter"/>
</dbReference>
<name>A0A4Z1CRH3_9RHOB</name>
<accession>A0A4Z1CRH3</accession>
<dbReference type="EMBL" id="CP040763">
    <property type="protein sequence ID" value="QDA36485.1"/>
    <property type="molecule type" value="Genomic_DNA"/>
</dbReference>
<protein>
    <submittedName>
        <fullName evidence="3">ABC transporter permease</fullName>
    </submittedName>
</protein>
<dbReference type="InterPro" id="IPR025857">
    <property type="entry name" value="MacB_PCD"/>
</dbReference>
<dbReference type="Proteomes" id="UP000297972">
    <property type="component" value="Unassembled WGS sequence"/>
</dbReference>
<dbReference type="EMBL" id="SRPG01000027">
    <property type="protein sequence ID" value="TGN67561.1"/>
    <property type="molecule type" value="Genomic_DNA"/>
</dbReference>
<keyword evidence="3" id="KW-0614">Plasmid</keyword>
<dbReference type="AlphaFoldDB" id="A0A4Z1CRH3"/>
<keyword evidence="1" id="KW-1133">Transmembrane helix</keyword>
<keyword evidence="6" id="KW-1185">Reference proteome</keyword>
<dbReference type="GO" id="GO:0005886">
    <property type="term" value="C:plasma membrane"/>
    <property type="evidence" value="ECO:0007669"/>
    <property type="project" value="TreeGrafter"/>
</dbReference>
<evidence type="ECO:0000313" key="5">
    <source>
        <dbReference type="Proteomes" id="UP000296374"/>
    </source>
</evidence>
<dbReference type="Pfam" id="PF12704">
    <property type="entry name" value="MacB_PCD"/>
    <property type="match status" value="1"/>
</dbReference>
<keyword evidence="1" id="KW-0472">Membrane</keyword>
<reference evidence="3" key="3">
    <citation type="journal article" date="2020" name="Int. J. Syst. Evol. Microbiol.">
        <title>Paracoccus liaowanqingii sp. nov., isolated from Tibetan antelope (Pantholops hodgsonii).</title>
        <authorList>
            <person name="Li J."/>
            <person name="Lu S."/>
            <person name="Jin D."/>
            <person name="Yang J."/>
            <person name="Lai X.H."/>
            <person name="Huang Y."/>
            <person name="Tian Z."/>
            <person name="Dong K."/>
            <person name="Zhang S."/>
            <person name="Lei W."/>
            <person name="Pu J."/>
            <person name="Zhang G."/>
            <person name="Wu X."/>
            <person name="Huang Y."/>
            <person name="Ren Z."/>
            <person name="Wang S."/>
            <person name="Xu J."/>
        </authorList>
    </citation>
    <scope>NUCLEOTIDE SEQUENCE</scope>
    <source>
        <strain evidence="3">2251</strain>
    </source>
</reference>
<evidence type="ECO:0000313" key="3">
    <source>
        <dbReference type="EMBL" id="QDA36485.1"/>
    </source>
</evidence>
<dbReference type="KEGG" id="plia:E4191_20515"/>
<evidence type="ECO:0000313" key="4">
    <source>
        <dbReference type="EMBL" id="TGN67561.1"/>
    </source>
</evidence>
<dbReference type="OrthoDB" id="9784014at2"/>
<reference evidence="5" key="2">
    <citation type="submission" date="2019-05" db="EMBL/GenBank/DDBJ databases">
        <title>Tamlana fucoidanivorans sp. nov., isolated from the surface of algae collected from Fujian province in China.</title>
        <authorList>
            <person name="Li J."/>
        </authorList>
    </citation>
    <scope>NUCLEOTIDE SEQUENCE [LARGE SCALE GENOMIC DNA]</scope>
    <source>
        <strain evidence="5">2251</strain>
        <plasmid evidence="5">unnamed4</plasmid>
    </source>
</reference>
<reference evidence="4 6" key="1">
    <citation type="submission" date="2019-03" db="EMBL/GenBank/DDBJ databases">
        <authorList>
            <person name="Li J."/>
        </authorList>
    </citation>
    <scope>NUCLEOTIDE SEQUENCE [LARGE SCALE GENOMIC DNA]</scope>
    <source>
        <strain evidence="4 6">3058</strain>
    </source>
</reference>
<sequence>MRHALTLALAYLLFHRLTSGALIICIALIVAVPVATRLILNAAQQGLGDRARQTPLLLGARGSTLDLTLAALYFDGAVPGDVTQGAADAVWGSGLGLAIPLHLGLTARQAPLVGTTLDYFDYRRLTLAQGRPLAQIGEAVLGASAARNLGLAPGDTVVTDARTLFDLEGVYPLELTVAGVLAPSRSADDDAVFVDMNTVWIIAGIGHGHTEPVANENGLPVVASPAIRQFNRITPDTITSFHVHADPAALPVSAVIVVPDDDRAAAILQGRYLAASDPLQLIAPVAVIDRLLGTLLRIGRLLDLVVVIVGAATLIAVALALTLATRLRAAEMATLFRLGAHRLTIARIIGAQIGVILMLGLALAATFLIPLAWFSSTIADMMLSTGL</sequence>
<feature type="transmembrane region" description="Helical" evidence="1">
    <location>
        <begin position="345"/>
        <end position="373"/>
    </location>
</feature>
<dbReference type="PANTHER" id="PTHR30572:SF4">
    <property type="entry name" value="ABC TRANSPORTER PERMEASE YTRF"/>
    <property type="match status" value="1"/>
</dbReference>
<dbReference type="RefSeq" id="WP_135816593.1">
    <property type="nucleotide sequence ID" value="NZ_CP040763.1"/>
</dbReference>
<dbReference type="InterPro" id="IPR050250">
    <property type="entry name" value="Macrolide_Exporter_MacB"/>
</dbReference>
<dbReference type="PANTHER" id="PTHR30572">
    <property type="entry name" value="MEMBRANE COMPONENT OF TRANSPORTER-RELATED"/>
    <property type="match status" value="1"/>
</dbReference>
<dbReference type="Proteomes" id="UP000296374">
    <property type="component" value="Plasmid unnamed4"/>
</dbReference>
<gene>
    <name evidence="3" type="ORF">E4191_20515</name>
    <name evidence="4" type="ORF">E4L95_04580</name>
</gene>
<evidence type="ECO:0000256" key="1">
    <source>
        <dbReference type="SAM" id="Phobius"/>
    </source>
</evidence>
<keyword evidence="1" id="KW-0812">Transmembrane</keyword>